<dbReference type="PANTHER" id="PTHR46298">
    <property type="entry name" value="ANDROGLOBIN"/>
    <property type="match status" value="1"/>
</dbReference>
<feature type="compositionally biased region" description="Acidic residues" evidence="2">
    <location>
        <begin position="486"/>
        <end position="501"/>
    </location>
</feature>
<evidence type="ECO:0000256" key="1">
    <source>
        <dbReference type="PROSITE-ProRule" id="PRU00239"/>
    </source>
</evidence>
<feature type="compositionally biased region" description="Pro residues" evidence="2">
    <location>
        <begin position="1"/>
        <end position="20"/>
    </location>
</feature>
<organism evidence="4 5">
    <name type="scientific">Perkinsus olseni</name>
    <name type="common">Perkinsus atlanticus</name>
    <dbReference type="NCBI Taxonomy" id="32597"/>
    <lineage>
        <taxon>Eukaryota</taxon>
        <taxon>Sar</taxon>
        <taxon>Alveolata</taxon>
        <taxon>Perkinsozoa</taxon>
        <taxon>Perkinsea</taxon>
        <taxon>Perkinsida</taxon>
        <taxon>Perkinsidae</taxon>
        <taxon>Perkinsus</taxon>
    </lineage>
</organism>
<evidence type="ECO:0000256" key="2">
    <source>
        <dbReference type="SAM" id="MobiDB-lite"/>
    </source>
</evidence>
<feature type="region of interest" description="Disordered" evidence="2">
    <location>
        <begin position="1105"/>
        <end position="1143"/>
    </location>
</feature>
<feature type="compositionally biased region" description="Basic and acidic residues" evidence="2">
    <location>
        <begin position="27"/>
        <end position="37"/>
    </location>
</feature>
<dbReference type="Pfam" id="PF00648">
    <property type="entry name" value="Peptidase_C2"/>
    <property type="match status" value="1"/>
</dbReference>
<dbReference type="InterPro" id="IPR038765">
    <property type="entry name" value="Papain-like_cys_pep_sf"/>
</dbReference>
<dbReference type="InterPro" id="IPR053033">
    <property type="entry name" value="Androglobin-like"/>
</dbReference>
<dbReference type="PROSITE" id="PS50203">
    <property type="entry name" value="CALPAIN_CAT"/>
    <property type="match status" value="1"/>
</dbReference>
<proteinExistence type="predicted"/>
<dbReference type="SUPFAM" id="SSF54001">
    <property type="entry name" value="Cysteine proteinases"/>
    <property type="match status" value="1"/>
</dbReference>
<evidence type="ECO:0000313" key="5">
    <source>
        <dbReference type="Proteomes" id="UP000553632"/>
    </source>
</evidence>
<dbReference type="GO" id="GO:0004198">
    <property type="term" value="F:calcium-dependent cysteine-type endopeptidase activity"/>
    <property type="evidence" value="ECO:0007669"/>
    <property type="project" value="InterPro"/>
</dbReference>
<comment type="caution">
    <text evidence="1">Lacks conserved residue(s) required for the propagation of feature annotation.</text>
</comment>
<dbReference type="GO" id="GO:0006508">
    <property type="term" value="P:proteolysis"/>
    <property type="evidence" value="ECO:0007669"/>
    <property type="project" value="InterPro"/>
</dbReference>
<dbReference type="EMBL" id="JABANO010033110">
    <property type="protein sequence ID" value="KAF4707433.1"/>
    <property type="molecule type" value="Genomic_DNA"/>
</dbReference>
<evidence type="ECO:0000313" key="4">
    <source>
        <dbReference type="EMBL" id="KAF4707433.1"/>
    </source>
</evidence>
<feature type="region of interest" description="Disordered" evidence="2">
    <location>
        <begin position="1"/>
        <end position="37"/>
    </location>
</feature>
<reference evidence="4 5" key="1">
    <citation type="submission" date="2020-04" db="EMBL/GenBank/DDBJ databases">
        <title>Perkinsus olseni comparative genomics.</title>
        <authorList>
            <person name="Bogema D.R."/>
        </authorList>
    </citation>
    <scope>NUCLEOTIDE SEQUENCE [LARGE SCALE GENOMIC DNA]</scope>
    <source>
        <strain evidence="4 5">ATCC PRA-207</strain>
    </source>
</reference>
<feature type="compositionally biased region" description="Low complexity" evidence="2">
    <location>
        <begin position="510"/>
        <end position="520"/>
    </location>
</feature>
<feature type="domain" description="Calpain catalytic" evidence="3">
    <location>
        <begin position="148"/>
        <end position="348"/>
    </location>
</feature>
<dbReference type="AlphaFoldDB" id="A0A7J6QGJ5"/>
<gene>
    <name evidence="4" type="ORF">FOZ63_023267</name>
</gene>
<dbReference type="Proteomes" id="UP000553632">
    <property type="component" value="Unassembled WGS sequence"/>
</dbReference>
<comment type="caution">
    <text evidence="4">The sequence shown here is derived from an EMBL/GenBank/DDBJ whole genome shotgun (WGS) entry which is preliminary data.</text>
</comment>
<feature type="region of interest" description="Disordered" evidence="2">
    <location>
        <begin position="417"/>
        <end position="441"/>
    </location>
</feature>
<sequence length="1248" mass="138636">MGPPPPPKKQAEASPPPPPIKGVSTYKPRDPVQHEGDFHQRLDDDQQHQETMAESIDDNSCGIPQQLEEFDRDRVQAMDWRSEMKFTDRLSLDKEKGLPQDMRDTFGGWRRITADTTLMEDLEEDTLVNTISGVPDDAGECWPSYTDVTVEEQLLSHHNTTNHQDAADDGSERKMIVTEQEQGILSRMQYYTRKASLEDVAALQSSTSIWLASNISLIARHQQFIQEGCFLWELIHPQINLDEMERDGEGDDGMAESSDIPTVFGYPMWNPNGRYIVKLFYEGKWRMIQVDDLMPVSAEEGASRLLLPRASDGALWPAILCKAILKLASLSGYIDRITEFDAVSALTGWHRRALLNPSPHAITQELSSRHSLFLSIDSIPLHLTRSGGERGGQRSTVPQASCRWGIHRLESILVHHHGDIDEEGEKEEEKKPSLSLSGGDERRRRLRQCHLLQLSKLEFNMRPAGSVSGPLSRACRILVDNEVDSELAAEEEEESLSDADEVTASHDDSSSSYSSSRYSLSGASSSNIIIDRQQQQEEEEQENATVSLRIDARHLSILRDLAPDRARTEDMIDKSRELPEEDACWIDITALKGLGSYSIWSSHVITRDTIKLMRTQEDTPQYIEIQMEIDVPAGRDALTTLTPTDGVWFIAQLLHTPPEAAAAMVEGGTHDGVDSSSSAAAAAAAAAADDDDDSVVVCIMKADGDDDNYTLNGTIHIHSDIYRAAAAAAAASSSSSSCSTSDVDDNDEEKPVLLLDITDHHPGILGYQCLSRTLVHSSTAGCMRIFAESREAVSTASTLYISCYRMPQDEGAILPGECIFRNVPLHNHHDYTLPPNGTYMLIIDTDSIEETIKSMKAYGVGIKSLSMHDSHHSSTTLHNMMANSDGSHRVVWQTAEDVRLPRYPHYTILRERLRVLTTAPRPEASSLLLSIGMQFTPEWGEAYRIKGRLLLQRPPTTTMITTSSDDPHDDDSDYVDGYGTLNAWRGSIHTISEVWSSATEDSPAANVITFPYLYLTSNNVYILECVLEGVSSSSHRREDIPSGYWRLAAHWQQATPHPPYDTTVELGEDTMQEDLHTLCRAKWAAAEGDPDRPGRAARSRQEYLNTCGGVRGEPSSSSYSRSDAPKTTESSTSTVARGGAHHADRNVRRFLEASSYSVQDTGEVGKVCEDVYRQASLDVDTRMVLDDELQREVKTQVSRQWETMTIKKGMNEECKKCNIDYPIKLNTIMRPPPAVSTKLGSSSSSPSL</sequence>
<dbReference type="InterPro" id="IPR001300">
    <property type="entry name" value="Peptidase_C2_calpain_cat"/>
</dbReference>
<dbReference type="PANTHER" id="PTHR46298:SF1">
    <property type="entry name" value="ANDROGLOBIN"/>
    <property type="match status" value="1"/>
</dbReference>
<name>A0A7J6QGJ5_PEROL</name>
<keyword evidence="5" id="KW-1185">Reference proteome</keyword>
<accession>A0A7J6QGJ5</accession>
<feature type="compositionally biased region" description="Polar residues" evidence="2">
    <location>
        <begin position="1125"/>
        <end position="1135"/>
    </location>
</feature>
<evidence type="ECO:0000259" key="3">
    <source>
        <dbReference type="PROSITE" id="PS50203"/>
    </source>
</evidence>
<protein>
    <recommendedName>
        <fullName evidence="3">Calpain catalytic domain-containing protein</fullName>
    </recommendedName>
</protein>
<feature type="region of interest" description="Disordered" evidence="2">
    <location>
        <begin position="486"/>
        <end position="520"/>
    </location>
</feature>